<dbReference type="InterPro" id="IPR001867">
    <property type="entry name" value="OmpR/PhoB-type_DNA-bd"/>
</dbReference>
<dbReference type="GO" id="GO:0000976">
    <property type="term" value="F:transcription cis-regulatory region binding"/>
    <property type="evidence" value="ECO:0007669"/>
    <property type="project" value="TreeGrafter"/>
</dbReference>
<dbReference type="PROSITE" id="PS50110">
    <property type="entry name" value="RESPONSE_REGULATORY"/>
    <property type="match status" value="1"/>
</dbReference>
<accession>A0A7I7UBI0</accession>
<sequence length="268" mass="29658">MLTRAAGRGDNGLMTSAPVEDQGPRRAILGKLPRMYRADGSAIRVLLVDDERALTNLVKMALAYEGWEIDVAHDAAEAVAKYRENTPDLLVLDIMLPDMDGLGVLEQLRASGTYTPTLFLTARDSVADRVTGLTAGGDDYMTKPFSLEELVARLRGLLRRSAFLTPADDETLTVGDLVLDAASREVTRDGEAVALTSTEFELLRLLMRNQRKALDRNEILRQVWNYDFGGRSSIVDLYVSYLRKKVDAGRAPMIHTVRGVGYMLRPAQ</sequence>
<dbReference type="SMART" id="SM00448">
    <property type="entry name" value="REC"/>
    <property type="match status" value="1"/>
</dbReference>
<dbReference type="InterPro" id="IPR036388">
    <property type="entry name" value="WH-like_DNA-bd_sf"/>
</dbReference>
<dbReference type="GO" id="GO:0000156">
    <property type="term" value="F:phosphorelay response regulator activity"/>
    <property type="evidence" value="ECO:0007669"/>
    <property type="project" value="TreeGrafter"/>
</dbReference>
<proteinExistence type="predicted"/>
<gene>
    <name evidence="11" type="ORF">MPRF_49080</name>
</gene>
<evidence type="ECO:0000256" key="5">
    <source>
        <dbReference type="ARBA" id="ARBA00023163"/>
    </source>
</evidence>
<evidence type="ECO:0000259" key="9">
    <source>
        <dbReference type="PROSITE" id="PS50110"/>
    </source>
</evidence>
<dbReference type="Gene3D" id="1.10.10.10">
    <property type="entry name" value="Winged helix-like DNA-binding domain superfamily/Winged helix DNA-binding domain"/>
    <property type="match status" value="1"/>
</dbReference>
<evidence type="ECO:0000256" key="3">
    <source>
        <dbReference type="ARBA" id="ARBA00023015"/>
    </source>
</evidence>
<dbReference type="PROSITE" id="PS51755">
    <property type="entry name" value="OMPR_PHOB"/>
    <property type="match status" value="1"/>
</dbReference>
<evidence type="ECO:0000256" key="1">
    <source>
        <dbReference type="ARBA" id="ARBA00022553"/>
    </source>
</evidence>
<reference evidence="11 12" key="1">
    <citation type="journal article" date="2019" name="Emerg. Microbes Infect.">
        <title>Comprehensive subspecies identification of 175 nontuberculous mycobacteria species based on 7547 genomic profiles.</title>
        <authorList>
            <person name="Matsumoto Y."/>
            <person name="Kinjo T."/>
            <person name="Motooka D."/>
            <person name="Nabeya D."/>
            <person name="Jung N."/>
            <person name="Uechi K."/>
            <person name="Horii T."/>
            <person name="Iida T."/>
            <person name="Fujita J."/>
            <person name="Nakamura S."/>
        </authorList>
    </citation>
    <scope>NUCLEOTIDE SEQUENCE [LARGE SCALE GENOMIC DNA]</scope>
    <source>
        <strain evidence="11 12">JCM 6367</strain>
    </source>
</reference>
<dbReference type="AlphaFoldDB" id="A0A7I7UBI0"/>
<dbReference type="Proteomes" id="UP000466554">
    <property type="component" value="Chromosome"/>
</dbReference>
<dbReference type="InterPro" id="IPR039420">
    <property type="entry name" value="WalR-like"/>
</dbReference>
<dbReference type="SMART" id="SM00862">
    <property type="entry name" value="Trans_reg_C"/>
    <property type="match status" value="1"/>
</dbReference>
<dbReference type="PANTHER" id="PTHR48111">
    <property type="entry name" value="REGULATOR OF RPOS"/>
    <property type="match status" value="1"/>
</dbReference>
<feature type="modified residue" description="4-aspartylphosphate" evidence="6">
    <location>
        <position position="93"/>
    </location>
</feature>
<feature type="domain" description="Response regulatory" evidence="9">
    <location>
        <begin position="44"/>
        <end position="158"/>
    </location>
</feature>
<protein>
    <submittedName>
        <fullName evidence="11">DNA-binding response regulator</fullName>
    </submittedName>
</protein>
<dbReference type="PANTHER" id="PTHR48111:SF28">
    <property type="entry name" value="TRANSCRIPTIONAL REGULATORY PROTEIN TCRX-RELATED"/>
    <property type="match status" value="1"/>
</dbReference>
<name>A0A7I7UBI0_MYCPF</name>
<evidence type="ECO:0000256" key="7">
    <source>
        <dbReference type="PROSITE-ProRule" id="PRU01091"/>
    </source>
</evidence>
<dbReference type="GO" id="GO:0005829">
    <property type="term" value="C:cytosol"/>
    <property type="evidence" value="ECO:0007669"/>
    <property type="project" value="TreeGrafter"/>
</dbReference>
<dbReference type="EMBL" id="AP022598">
    <property type="protein sequence ID" value="BBY78009.1"/>
    <property type="molecule type" value="Genomic_DNA"/>
</dbReference>
<keyword evidence="5" id="KW-0804">Transcription</keyword>
<keyword evidence="3" id="KW-0805">Transcription regulation</keyword>
<evidence type="ECO:0000313" key="12">
    <source>
        <dbReference type="Proteomes" id="UP000466554"/>
    </source>
</evidence>
<evidence type="ECO:0000256" key="4">
    <source>
        <dbReference type="ARBA" id="ARBA00023125"/>
    </source>
</evidence>
<dbReference type="Gene3D" id="3.40.50.2300">
    <property type="match status" value="1"/>
</dbReference>
<evidence type="ECO:0000259" key="10">
    <source>
        <dbReference type="PROSITE" id="PS51755"/>
    </source>
</evidence>
<dbReference type="GO" id="GO:0032993">
    <property type="term" value="C:protein-DNA complex"/>
    <property type="evidence" value="ECO:0007669"/>
    <property type="project" value="TreeGrafter"/>
</dbReference>
<dbReference type="Pfam" id="PF00072">
    <property type="entry name" value="Response_reg"/>
    <property type="match status" value="1"/>
</dbReference>
<dbReference type="InterPro" id="IPR011006">
    <property type="entry name" value="CheY-like_superfamily"/>
</dbReference>
<evidence type="ECO:0000256" key="6">
    <source>
        <dbReference type="PROSITE-ProRule" id="PRU00169"/>
    </source>
</evidence>
<dbReference type="Pfam" id="PF00486">
    <property type="entry name" value="Trans_reg_C"/>
    <property type="match status" value="1"/>
</dbReference>
<keyword evidence="1 6" id="KW-0597">Phosphoprotein</keyword>
<evidence type="ECO:0000256" key="8">
    <source>
        <dbReference type="SAM" id="MobiDB-lite"/>
    </source>
</evidence>
<dbReference type="InterPro" id="IPR001789">
    <property type="entry name" value="Sig_transdc_resp-reg_receiver"/>
</dbReference>
<dbReference type="FunFam" id="1.10.10.10:FF:000005">
    <property type="entry name" value="Two-component system response regulator"/>
    <property type="match status" value="1"/>
</dbReference>
<dbReference type="FunFam" id="3.40.50.2300:FF:000001">
    <property type="entry name" value="DNA-binding response regulator PhoB"/>
    <property type="match status" value="1"/>
</dbReference>
<evidence type="ECO:0000313" key="11">
    <source>
        <dbReference type="EMBL" id="BBY78009.1"/>
    </source>
</evidence>
<organism evidence="11 12">
    <name type="scientific">Mycolicibacterium parafortuitum</name>
    <name type="common">Mycobacterium parafortuitum</name>
    <dbReference type="NCBI Taxonomy" id="39692"/>
    <lineage>
        <taxon>Bacteria</taxon>
        <taxon>Bacillati</taxon>
        <taxon>Actinomycetota</taxon>
        <taxon>Actinomycetes</taxon>
        <taxon>Mycobacteriales</taxon>
        <taxon>Mycobacteriaceae</taxon>
        <taxon>Mycolicibacterium</taxon>
    </lineage>
</organism>
<dbReference type="SUPFAM" id="SSF52172">
    <property type="entry name" value="CheY-like"/>
    <property type="match status" value="1"/>
</dbReference>
<evidence type="ECO:0000256" key="2">
    <source>
        <dbReference type="ARBA" id="ARBA00023012"/>
    </source>
</evidence>
<keyword evidence="4 7" id="KW-0238">DNA-binding</keyword>
<dbReference type="CDD" id="cd00383">
    <property type="entry name" value="trans_reg_C"/>
    <property type="match status" value="1"/>
</dbReference>
<feature type="domain" description="OmpR/PhoB-type" evidence="10">
    <location>
        <begin position="169"/>
        <end position="266"/>
    </location>
</feature>
<feature type="DNA-binding region" description="OmpR/PhoB-type" evidence="7">
    <location>
        <begin position="169"/>
        <end position="266"/>
    </location>
</feature>
<dbReference type="Gene3D" id="6.10.250.690">
    <property type="match status" value="1"/>
</dbReference>
<feature type="region of interest" description="Disordered" evidence="8">
    <location>
        <begin position="1"/>
        <end position="20"/>
    </location>
</feature>
<keyword evidence="2" id="KW-0902">Two-component regulatory system</keyword>
<dbReference type="GO" id="GO:0006355">
    <property type="term" value="P:regulation of DNA-templated transcription"/>
    <property type="evidence" value="ECO:0007669"/>
    <property type="project" value="InterPro"/>
</dbReference>